<dbReference type="PROSITE" id="PS00061">
    <property type="entry name" value="ADH_SHORT"/>
    <property type="match status" value="1"/>
</dbReference>
<reference evidence="2" key="1">
    <citation type="journal article" date="2014" name="Int. J. Syst. Evol. Microbiol.">
        <title>Complete genome sequence of Corynebacterium casei LMG S-19264T (=DSM 44701T), isolated from a smear-ripened cheese.</title>
        <authorList>
            <consortium name="US DOE Joint Genome Institute (JGI-PGF)"/>
            <person name="Walter F."/>
            <person name="Albersmeier A."/>
            <person name="Kalinowski J."/>
            <person name="Ruckert C."/>
        </authorList>
    </citation>
    <scope>NUCLEOTIDE SEQUENCE</scope>
    <source>
        <strain evidence="2">KCTC 42097</strain>
    </source>
</reference>
<dbReference type="Gene3D" id="3.40.50.720">
    <property type="entry name" value="NAD(P)-binding Rossmann-like Domain"/>
    <property type="match status" value="1"/>
</dbReference>
<evidence type="ECO:0000313" key="2">
    <source>
        <dbReference type="EMBL" id="GHC67460.1"/>
    </source>
</evidence>
<dbReference type="CDD" id="cd05233">
    <property type="entry name" value="SDR_c"/>
    <property type="match status" value="1"/>
</dbReference>
<evidence type="ECO:0000313" key="3">
    <source>
        <dbReference type="Proteomes" id="UP000641137"/>
    </source>
</evidence>
<accession>A0A8J3DQR5</accession>
<dbReference type="PANTHER" id="PTHR42760:SF129">
    <property type="entry name" value="OXIDOREDUCTASE"/>
    <property type="match status" value="1"/>
</dbReference>
<dbReference type="PRINTS" id="PR00080">
    <property type="entry name" value="SDRFAMILY"/>
</dbReference>
<dbReference type="Pfam" id="PF13561">
    <property type="entry name" value="adh_short_C2"/>
    <property type="match status" value="1"/>
</dbReference>
<dbReference type="GO" id="GO:0030497">
    <property type="term" value="P:fatty acid elongation"/>
    <property type="evidence" value="ECO:0007669"/>
    <property type="project" value="TreeGrafter"/>
</dbReference>
<evidence type="ECO:0000256" key="1">
    <source>
        <dbReference type="ARBA" id="ARBA00006484"/>
    </source>
</evidence>
<protein>
    <submittedName>
        <fullName evidence="2">2-deoxy-D-gluconate 3-dehydrogenase</fullName>
    </submittedName>
</protein>
<dbReference type="PRINTS" id="PR00081">
    <property type="entry name" value="GDHRDH"/>
</dbReference>
<gene>
    <name evidence="2" type="ORF">GCM10010136_11530</name>
</gene>
<dbReference type="InterPro" id="IPR002347">
    <property type="entry name" value="SDR_fam"/>
</dbReference>
<dbReference type="EMBL" id="BMZO01000003">
    <property type="protein sequence ID" value="GHC67460.1"/>
    <property type="molecule type" value="Genomic_DNA"/>
</dbReference>
<dbReference type="InterPro" id="IPR020904">
    <property type="entry name" value="Sc_DH/Rdtase_CS"/>
</dbReference>
<organism evidence="2 3">
    <name type="scientific">Limoniibacter endophyticus</name>
    <dbReference type="NCBI Taxonomy" id="1565040"/>
    <lineage>
        <taxon>Bacteria</taxon>
        <taxon>Pseudomonadati</taxon>
        <taxon>Pseudomonadota</taxon>
        <taxon>Alphaproteobacteria</taxon>
        <taxon>Hyphomicrobiales</taxon>
        <taxon>Bartonellaceae</taxon>
        <taxon>Limoniibacter</taxon>
    </lineage>
</organism>
<dbReference type="InterPro" id="IPR036291">
    <property type="entry name" value="NAD(P)-bd_dom_sf"/>
</dbReference>
<dbReference type="FunFam" id="3.40.50.720:FF:000084">
    <property type="entry name" value="Short-chain dehydrogenase reductase"/>
    <property type="match status" value="1"/>
</dbReference>
<keyword evidence="3" id="KW-1185">Reference proteome</keyword>
<dbReference type="RefSeq" id="WP_189488830.1">
    <property type="nucleotide sequence ID" value="NZ_BMZO01000003.1"/>
</dbReference>
<comment type="caution">
    <text evidence="2">The sequence shown here is derived from an EMBL/GenBank/DDBJ whole genome shotgun (WGS) entry which is preliminary data.</text>
</comment>
<comment type="similarity">
    <text evidence="1">Belongs to the short-chain dehydrogenases/reductases (SDR) family.</text>
</comment>
<dbReference type="PANTHER" id="PTHR42760">
    <property type="entry name" value="SHORT-CHAIN DEHYDROGENASES/REDUCTASES FAMILY MEMBER"/>
    <property type="match status" value="1"/>
</dbReference>
<reference evidence="2" key="2">
    <citation type="submission" date="2020-09" db="EMBL/GenBank/DDBJ databases">
        <authorList>
            <person name="Sun Q."/>
            <person name="Kim S."/>
        </authorList>
    </citation>
    <scope>NUCLEOTIDE SEQUENCE</scope>
    <source>
        <strain evidence="2">KCTC 42097</strain>
    </source>
</reference>
<proteinExistence type="inferred from homology"/>
<sequence length="255" mass="26644">MTSFIGKTSNTNLRDRKILISGSGSGIGRSFLEMALADGGQCVALVRTQQEKGEVVSSTTVPERNVLVGDLTDFGWSATVAEKAQSLMGGLDCLVASAGIFEHAPALETSLDVWRKVLDINLTASFMLARDAARLMPDNASIVLVSSQIGIVGHPRAAAYAASKAAVNGLMKSMALELASRHIRVNAVAPGPIATPMTQVARNDDTRSKSLLASIPLHRFGTPEEVAASIRFMASDAASFITGQVLCVDGGTTAA</sequence>
<dbReference type="AlphaFoldDB" id="A0A8J3DQR5"/>
<dbReference type="Proteomes" id="UP000641137">
    <property type="component" value="Unassembled WGS sequence"/>
</dbReference>
<name>A0A8J3DQR5_9HYPH</name>
<dbReference type="GO" id="GO:0016616">
    <property type="term" value="F:oxidoreductase activity, acting on the CH-OH group of donors, NAD or NADP as acceptor"/>
    <property type="evidence" value="ECO:0007669"/>
    <property type="project" value="TreeGrafter"/>
</dbReference>
<dbReference type="SUPFAM" id="SSF51735">
    <property type="entry name" value="NAD(P)-binding Rossmann-fold domains"/>
    <property type="match status" value="1"/>
</dbReference>